<evidence type="ECO:0000313" key="4">
    <source>
        <dbReference type="Proteomes" id="UP000005239"/>
    </source>
</evidence>
<feature type="region of interest" description="Disordered" evidence="1">
    <location>
        <begin position="199"/>
        <end position="222"/>
    </location>
</feature>
<accession>A0A454XW44</accession>
<dbReference type="EnsemblMetazoa" id="PPA27474.1">
    <property type="protein sequence ID" value="PPA27474.1"/>
    <property type="gene ID" value="WBGene00117028"/>
</dbReference>
<evidence type="ECO:0000256" key="1">
    <source>
        <dbReference type="SAM" id="MobiDB-lite"/>
    </source>
</evidence>
<keyword evidence="2" id="KW-0732">Signal</keyword>
<keyword evidence="4" id="KW-1185">Reference proteome</keyword>
<proteinExistence type="predicted"/>
<accession>A0A8R1YR37</accession>
<feature type="signal peptide" evidence="2">
    <location>
        <begin position="1"/>
        <end position="16"/>
    </location>
</feature>
<evidence type="ECO:0000256" key="2">
    <source>
        <dbReference type="SAM" id="SignalP"/>
    </source>
</evidence>
<reference evidence="3" key="2">
    <citation type="submission" date="2022-06" db="UniProtKB">
        <authorList>
            <consortium name="EnsemblMetazoa"/>
        </authorList>
    </citation>
    <scope>IDENTIFICATION</scope>
    <source>
        <strain evidence="3">PS312</strain>
    </source>
</reference>
<dbReference type="AlphaFoldDB" id="A0A454XW44"/>
<dbReference type="InterPro" id="IPR003677">
    <property type="entry name" value="ANIS5_cation-bd"/>
</dbReference>
<organism evidence="3 4">
    <name type="scientific">Pristionchus pacificus</name>
    <name type="common">Parasitic nematode worm</name>
    <dbReference type="NCBI Taxonomy" id="54126"/>
    <lineage>
        <taxon>Eukaryota</taxon>
        <taxon>Metazoa</taxon>
        <taxon>Ecdysozoa</taxon>
        <taxon>Nematoda</taxon>
        <taxon>Chromadorea</taxon>
        <taxon>Rhabditida</taxon>
        <taxon>Rhabditina</taxon>
        <taxon>Diplogasteromorpha</taxon>
        <taxon>Diplogasteroidea</taxon>
        <taxon>Neodiplogasteridae</taxon>
        <taxon>Pristionchus</taxon>
    </lineage>
</organism>
<dbReference type="PANTHER" id="PTHR21593">
    <property type="entry name" value="PRION-LIKE- Q/N-RICH -DOMAIN-BEARING PROTEIN PROTEIN"/>
    <property type="match status" value="1"/>
</dbReference>
<feature type="chain" id="PRO_5043366281" evidence="2">
    <location>
        <begin position="17"/>
        <end position="229"/>
    </location>
</feature>
<protein>
    <submittedName>
        <fullName evidence="3">DUF148 domain-containing protein</fullName>
    </submittedName>
</protein>
<dbReference type="Pfam" id="PF02520">
    <property type="entry name" value="ANIS5_cation-bd"/>
    <property type="match status" value="1"/>
</dbReference>
<dbReference type="PANTHER" id="PTHR21593:SF36">
    <property type="entry name" value="DUF148 DOMAIN-CONTAINING PROTEIN-RELATED"/>
    <property type="match status" value="1"/>
</dbReference>
<dbReference type="InterPro" id="IPR052823">
    <property type="entry name" value="SXP/RAL-2_related"/>
</dbReference>
<reference evidence="4" key="1">
    <citation type="journal article" date="2008" name="Nat. Genet.">
        <title>The Pristionchus pacificus genome provides a unique perspective on nematode lifestyle and parasitism.</title>
        <authorList>
            <person name="Dieterich C."/>
            <person name="Clifton S.W."/>
            <person name="Schuster L.N."/>
            <person name="Chinwalla A."/>
            <person name="Delehaunty K."/>
            <person name="Dinkelacker I."/>
            <person name="Fulton L."/>
            <person name="Fulton R."/>
            <person name="Godfrey J."/>
            <person name="Minx P."/>
            <person name="Mitreva M."/>
            <person name="Roeseler W."/>
            <person name="Tian H."/>
            <person name="Witte H."/>
            <person name="Yang S.P."/>
            <person name="Wilson R.K."/>
            <person name="Sommer R.J."/>
        </authorList>
    </citation>
    <scope>NUCLEOTIDE SEQUENCE [LARGE SCALE GENOMIC DNA]</scope>
    <source>
        <strain evidence="4">PS312</strain>
    </source>
</reference>
<name>A0A454XW44_PRIPA</name>
<dbReference type="OrthoDB" id="5867022at2759"/>
<dbReference type="OMA" id="QIYSIMD"/>
<gene>
    <name evidence="3" type="primary">WBGene00117028</name>
</gene>
<sequence>MQQIALISTFVAVSVAQFGGYQPQQGNYGFGGGPQQQQQGGFMQQGREQWGQQGQQQQWGGDRGMMNGGMDSMMGGMGGHHRRGPPFLQNVTRQAVSEYYQIYMNRNLTKAQIQTAVGNWSTTYNVADQVTAFNTQKQQAQQQGRQNVTAAVQQLPSTLTQIYSIMDNQNLTPAQEHQQIGQIFSNQTYPLNMLTGSALQGGKRGKDGMGGGRRGDDDNSGEELVIFGF</sequence>
<feature type="region of interest" description="Disordered" evidence="1">
    <location>
        <begin position="26"/>
        <end position="59"/>
    </location>
</feature>
<feature type="compositionally biased region" description="Low complexity" evidence="1">
    <location>
        <begin position="35"/>
        <end position="59"/>
    </location>
</feature>
<evidence type="ECO:0000313" key="3">
    <source>
        <dbReference type="EnsemblMetazoa" id="PPA27474.1"/>
    </source>
</evidence>
<dbReference type="Proteomes" id="UP000005239">
    <property type="component" value="Unassembled WGS sequence"/>
</dbReference>